<name>A0A1M5YJV8_9BURK</name>
<accession>A0A1M5YJV8</accession>
<dbReference type="AlphaFoldDB" id="A0A1M5YJV8"/>
<dbReference type="Proteomes" id="UP000184226">
    <property type="component" value="Unassembled WGS sequence"/>
</dbReference>
<keyword evidence="2" id="KW-1185">Reference proteome</keyword>
<proteinExistence type="predicted"/>
<protein>
    <submittedName>
        <fullName evidence="1">Uncharacterized protein</fullName>
    </submittedName>
</protein>
<evidence type="ECO:0000313" key="1">
    <source>
        <dbReference type="EMBL" id="SHI12179.1"/>
    </source>
</evidence>
<organism evidence="1 2">
    <name type="scientific">Pollutimonas bauzanensis</name>
    <dbReference type="NCBI Taxonomy" id="658167"/>
    <lineage>
        <taxon>Bacteria</taxon>
        <taxon>Pseudomonadati</taxon>
        <taxon>Pseudomonadota</taxon>
        <taxon>Betaproteobacteria</taxon>
        <taxon>Burkholderiales</taxon>
        <taxon>Alcaligenaceae</taxon>
        <taxon>Pollutimonas</taxon>
    </lineage>
</organism>
<gene>
    <name evidence="1" type="ORF">SAMN04488135_109157</name>
</gene>
<dbReference type="EMBL" id="FQXE01000009">
    <property type="protein sequence ID" value="SHI12179.1"/>
    <property type="molecule type" value="Genomic_DNA"/>
</dbReference>
<dbReference type="OrthoDB" id="6920500at2"/>
<evidence type="ECO:0000313" key="2">
    <source>
        <dbReference type="Proteomes" id="UP000184226"/>
    </source>
</evidence>
<reference evidence="1 2" key="1">
    <citation type="submission" date="2016-11" db="EMBL/GenBank/DDBJ databases">
        <authorList>
            <person name="Jaros S."/>
            <person name="Januszkiewicz K."/>
            <person name="Wedrychowicz H."/>
        </authorList>
    </citation>
    <scope>NUCLEOTIDE SEQUENCE [LARGE SCALE GENOMIC DNA]</scope>
    <source>
        <strain evidence="1 2">CGMCC 1.10190</strain>
    </source>
</reference>
<sequence>MEANEITTAYVIRVISLFSESFGQQNHDVQYQLIYFLKGWFKVSGPLDTGLSGGQSHGRHLREGY</sequence>